<dbReference type="Pfam" id="PF13409">
    <property type="entry name" value="GST_N_2"/>
    <property type="match status" value="1"/>
</dbReference>
<dbReference type="PANTHER" id="PTHR44051">
    <property type="entry name" value="GLUTATHIONE S-TRANSFERASE-RELATED"/>
    <property type="match status" value="1"/>
</dbReference>
<dbReference type="Gene3D" id="1.20.1050.10">
    <property type="match status" value="1"/>
</dbReference>
<dbReference type="SFLD" id="SFLDG00358">
    <property type="entry name" value="Main_(cytGST)"/>
    <property type="match status" value="1"/>
</dbReference>
<dbReference type="Gene3D" id="3.40.30.10">
    <property type="entry name" value="Glutaredoxin"/>
    <property type="match status" value="1"/>
</dbReference>
<dbReference type="CDD" id="cd03043">
    <property type="entry name" value="GST_N_1"/>
    <property type="match status" value="1"/>
</dbReference>
<proteinExistence type="predicted"/>
<dbReference type="SFLD" id="SFLDS00019">
    <property type="entry name" value="Glutathione_Transferase_(cytos"/>
    <property type="match status" value="1"/>
</dbReference>
<dbReference type="CDD" id="cd03194">
    <property type="entry name" value="GST_C_3"/>
    <property type="match status" value="1"/>
</dbReference>
<dbReference type="PANTHER" id="PTHR44051:SF8">
    <property type="entry name" value="GLUTATHIONE S-TRANSFERASE GSTA"/>
    <property type="match status" value="1"/>
</dbReference>
<name>A0AAU7KFB0_9GAMM</name>
<dbReference type="SUPFAM" id="SSF52833">
    <property type="entry name" value="Thioredoxin-like"/>
    <property type="match status" value="1"/>
</dbReference>
<dbReference type="PROSITE" id="PS50404">
    <property type="entry name" value="GST_NTER"/>
    <property type="match status" value="1"/>
</dbReference>
<dbReference type="InterPro" id="IPR036249">
    <property type="entry name" value="Thioredoxin-like_sf"/>
</dbReference>
<dbReference type="InterPro" id="IPR036282">
    <property type="entry name" value="Glutathione-S-Trfase_C_sf"/>
</dbReference>
<evidence type="ECO:0000313" key="2">
    <source>
        <dbReference type="EMBL" id="XBO69643.1"/>
    </source>
</evidence>
<accession>A0AAU7KFB0</accession>
<protein>
    <submittedName>
        <fullName evidence="2">Glutathione S-transferase family protein</fullName>
    </submittedName>
</protein>
<dbReference type="SUPFAM" id="SSF47616">
    <property type="entry name" value="GST C-terminal domain-like"/>
    <property type="match status" value="1"/>
</dbReference>
<organism evidence="2">
    <name type="scientific">Halomonas sp. RT37</name>
    <dbReference type="NCBI Taxonomy" id="2950872"/>
    <lineage>
        <taxon>Bacteria</taxon>
        <taxon>Pseudomonadati</taxon>
        <taxon>Pseudomonadota</taxon>
        <taxon>Gammaproteobacteria</taxon>
        <taxon>Oceanospirillales</taxon>
        <taxon>Halomonadaceae</taxon>
        <taxon>Halomonas</taxon>
    </lineage>
</organism>
<dbReference type="AlphaFoldDB" id="A0AAU7KFB0"/>
<feature type="domain" description="GST N-terminal" evidence="1">
    <location>
        <begin position="1"/>
        <end position="83"/>
    </location>
</feature>
<dbReference type="InterPro" id="IPR040079">
    <property type="entry name" value="Glutathione_S-Trfase"/>
</dbReference>
<dbReference type="EMBL" id="CP098827">
    <property type="protein sequence ID" value="XBO69643.1"/>
    <property type="molecule type" value="Genomic_DNA"/>
</dbReference>
<dbReference type="Pfam" id="PF13410">
    <property type="entry name" value="GST_C_2"/>
    <property type="match status" value="1"/>
</dbReference>
<dbReference type="InterPro" id="IPR004045">
    <property type="entry name" value="Glutathione_S-Trfase_N"/>
</dbReference>
<evidence type="ECO:0000259" key="1">
    <source>
        <dbReference type="PROSITE" id="PS50404"/>
    </source>
</evidence>
<sequence>MYVLHIANRQTSSWSLRAWLTFRQLEIPFELAFHPFDEQGNSHADFRRFSPSGRVPCLHHDERVVWDSLAIIEYLAERHSGIWPEHVDARCWARSACAEMHSGFSALRQQCPMHCALRVRLNEKTPELLDDLHRLNELFEDGLTRFGGPYLCGERFTAADAFFAPIAFRMRTYDLPMGGPSRDYLERLLALPAMRQWQSEAVCEPFRELPLEAQILASGTVLKDLR</sequence>
<dbReference type="RefSeq" id="WP_348826737.1">
    <property type="nucleotide sequence ID" value="NZ_CP098827.1"/>
</dbReference>
<reference evidence="2" key="1">
    <citation type="submission" date="2022-06" db="EMBL/GenBank/DDBJ databases">
        <title>A novel DMS-producing enzyme.</title>
        <authorList>
            <person name="Zhang Y."/>
        </authorList>
    </citation>
    <scope>NUCLEOTIDE SEQUENCE</scope>
    <source>
        <strain evidence="2">RT37</strain>
    </source>
</reference>
<gene>
    <name evidence="2" type="ORF">NFG58_13535</name>
</gene>